<dbReference type="FunFam" id="3.30.50.10:FF:000027">
    <property type="entry name" value="Progesterone receptor"/>
    <property type="match status" value="1"/>
</dbReference>
<dbReference type="Bgee" id="ENSGMOG00000002886">
    <property type="expression patterns" value="Expressed in testis and 1 other cell type or tissue"/>
</dbReference>
<evidence type="ECO:0000256" key="10">
    <source>
        <dbReference type="ARBA" id="ARBA00023125"/>
    </source>
</evidence>
<evidence type="ECO:0000256" key="11">
    <source>
        <dbReference type="ARBA" id="ARBA00023163"/>
    </source>
</evidence>
<dbReference type="GO" id="GO:0005634">
    <property type="term" value="C:nucleus"/>
    <property type="evidence" value="ECO:0007669"/>
    <property type="project" value="UniProtKB-SubCell"/>
</dbReference>
<evidence type="ECO:0000256" key="6">
    <source>
        <dbReference type="ARBA" id="ARBA00022771"/>
    </source>
</evidence>
<dbReference type="GO" id="GO:0010628">
    <property type="term" value="P:positive regulation of gene expression"/>
    <property type="evidence" value="ECO:0007669"/>
    <property type="project" value="UniProtKB-ARBA"/>
</dbReference>
<dbReference type="PANTHER" id="PTHR48092">
    <property type="entry name" value="KNIRPS-RELATED PROTEIN-RELATED"/>
    <property type="match status" value="1"/>
</dbReference>
<keyword evidence="12 15" id="KW-0675">Receptor</keyword>
<dbReference type="InterPro" id="IPR001723">
    <property type="entry name" value="Nuclear_hrmn_rcpt"/>
</dbReference>
<dbReference type="InterPro" id="IPR013088">
    <property type="entry name" value="Znf_NHR/GATA"/>
</dbReference>
<dbReference type="PRINTS" id="PR00398">
    <property type="entry name" value="STRDHORMONER"/>
</dbReference>
<evidence type="ECO:0000256" key="15">
    <source>
        <dbReference type="RuleBase" id="RU004334"/>
    </source>
</evidence>
<keyword evidence="6 15" id="KW-0863">Zinc-finger</keyword>
<evidence type="ECO:0000256" key="13">
    <source>
        <dbReference type="ARBA" id="ARBA00023242"/>
    </source>
</evidence>
<sequence>MENKPNGRMDAVSTSLADSTESRDNTTISKLNDMGFSHGKSPASTCVSTAVRHFGNISTLLHQGAPLLDHDGYKECPLVDHPLALKQHSYGRVEEHLKTDNMNMSWADYVKVPRAKESTVQRLQAQRASTATCKFIKDEKEPSLIMDHPGGPGFGLPAEMAALDAFYDVEKKQPPPGFADDASSFTSTSSQGIEGSPNFLVELNQQDPLAPVVLPQVRTELRGGQPSKGIMPNFDAHMTNAHAHAQQQQHHHLQQQQHHHLQQLMVYKNEVPRWSFPTGNAADAQFWSQSAGLSDDLYPYGAHGASPASQRHSPSYSTFPGMPPQRLCMICGDEASGCHYGVLTCGSCKVFFKRAVEGHHNYLCAGRNDCIVDKIRRKNCPACRLRKCYQAGMMLGGRKLKRFGALKAIGMSPGNLMFQSHLAMTGDGSASCMPGIREVQLSSQILAILENIEPEMAYSGFDNTQLDLPHVLLNSLNRLCEMQLLWIVRWSKSLPGFRNLHISDQMTLIQYSWMNLMVFSLGWRSFKNVTSEFLYFAPDLILNQDQMRQSPIYDLCLAMQFIPQEFANLQVTREEFLCMKAIILLNTVPLEGLKSQAAFDEMRQSYIRELTKAIHQREKGMAGSSQLFYHLTKLMDSMHEIVKKVNLYCLSTYIQADAMKVEFPEMMSEVISSQLPKVLAGMVKPLLFHTK</sequence>
<keyword evidence="10 15" id="KW-0238">DNA-binding</keyword>
<dbReference type="GO" id="GO:0051414">
    <property type="term" value="P:response to cortisol"/>
    <property type="evidence" value="ECO:0007669"/>
    <property type="project" value="UniProtKB-ARBA"/>
</dbReference>
<keyword evidence="9" id="KW-0446">Lipid-binding</keyword>
<evidence type="ECO:0000256" key="8">
    <source>
        <dbReference type="ARBA" id="ARBA00023015"/>
    </source>
</evidence>
<feature type="domain" description="Nuclear receptor" evidence="17">
    <location>
        <begin position="325"/>
        <end position="400"/>
    </location>
</feature>
<dbReference type="EMBL" id="EU625299">
    <property type="protein sequence ID" value="ACF21816.1"/>
    <property type="molecule type" value="mRNA"/>
</dbReference>
<dbReference type="Pfam" id="PF00105">
    <property type="entry name" value="zf-C4"/>
    <property type="match status" value="1"/>
</dbReference>
<keyword evidence="5 15" id="KW-0479">Metal-binding</keyword>
<evidence type="ECO:0000259" key="17">
    <source>
        <dbReference type="PROSITE" id="PS51030"/>
    </source>
</evidence>
<dbReference type="GO" id="GO:0001046">
    <property type="term" value="F:core promoter sequence-specific DNA binding"/>
    <property type="evidence" value="ECO:0007669"/>
    <property type="project" value="UniProtKB-ARBA"/>
</dbReference>
<feature type="region of interest" description="Disordered" evidence="16">
    <location>
        <begin position="1"/>
        <end position="35"/>
    </location>
</feature>
<evidence type="ECO:0000313" key="21">
    <source>
        <dbReference type="Proteomes" id="UP000694546"/>
    </source>
</evidence>
<dbReference type="SMART" id="SM00399">
    <property type="entry name" value="ZnF_C4"/>
    <property type="match status" value="1"/>
</dbReference>
<evidence type="ECO:0000256" key="7">
    <source>
        <dbReference type="ARBA" id="ARBA00022833"/>
    </source>
</evidence>
<evidence type="ECO:0000256" key="2">
    <source>
        <dbReference type="ARBA" id="ARBA00013488"/>
    </source>
</evidence>
<protein>
    <recommendedName>
        <fullName evidence="2">Progesterone receptor</fullName>
    </recommendedName>
    <alternativeName>
        <fullName evidence="14">Nuclear receptor subfamily 3 group C member 3</fullName>
    </alternativeName>
</protein>
<evidence type="ECO:0000256" key="12">
    <source>
        <dbReference type="ARBA" id="ARBA00023170"/>
    </source>
</evidence>
<accession>G8XQV6</accession>
<feature type="compositionally biased region" description="Polar residues" evidence="16">
    <location>
        <begin position="12"/>
        <end position="30"/>
    </location>
</feature>
<dbReference type="InterPro" id="IPR000536">
    <property type="entry name" value="Nucl_hrmn_rcpt_lig-bd"/>
</dbReference>
<keyword evidence="3" id="KW-0597">Phosphoprotein</keyword>
<dbReference type="GeneTree" id="ENSGT00940000159713"/>
<reference evidence="19" key="1">
    <citation type="journal article" date="2012" name="Gen. Comp. Endocrinol.">
        <title>Cloning, pharmacological characterization and expression analysis of Atlantic cod (Gadus morhua, L.) nuclear progesterone receptor.</title>
        <authorList>
            <person name="Chen S.X."/>
            <person name="Almeida F.F."/>
            <person name="Andersson E."/>
            <person name="Taranger G.L."/>
            <person name="Schmidt R."/>
            <person name="Schulz R.W."/>
            <person name="Bogerd J."/>
        </authorList>
    </citation>
    <scope>NUCLEOTIDE SEQUENCE</scope>
</reference>
<reference evidence="20" key="2">
    <citation type="submission" date="2025-05" db="UniProtKB">
        <authorList>
            <consortium name="Ensembl"/>
        </authorList>
    </citation>
    <scope>IDENTIFICATION</scope>
</reference>
<dbReference type="PRINTS" id="PR00047">
    <property type="entry name" value="STROIDFINGER"/>
</dbReference>
<keyword evidence="8 15" id="KW-0805">Transcription regulation</keyword>
<keyword evidence="4" id="KW-0754">Steroid-binding</keyword>
<evidence type="ECO:0000313" key="20">
    <source>
        <dbReference type="Ensembl" id="ENSGMOP00000053209.1"/>
    </source>
</evidence>
<proteinExistence type="evidence at transcript level"/>
<evidence type="ECO:0000256" key="3">
    <source>
        <dbReference type="ARBA" id="ARBA00022553"/>
    </source>
</evidence>
<dbReference type="InterPro" id="IPR001628">
    <property type="entry name" value="Znf_hrmn_rcpt"/>
</dbReference>
<dbReference type="Proteomes" id="UP000694546">
    <property type="component" value="Chromosome 16"/>
</dbReference>
<keyword evidence="13 15" id="KW-0539">Nucleus</keyword>
<dbReference type="GO" id="GO:0031963">
    <property type="term" value="F:nuclear cortisol receptor activity"/>
    <property type="evidence" value="ECO:0007669"/>
    <property type="project" value="UniProtKB-ARBA"/>
</dbReference>
<evidence type="ECO:0000259" key="18">
    <source>
        <dbReference type="PROSITE" id="PS51843"/>
    </source>
</evidence>
<comment type="subcellular location">
    <subcellularLocation>
        <location evidence="1 15">Nucleus</location>
    </subcellularLocation>
</comment>
<accession>A0A8C5BWQ7</accession>
<evidence type="ECO:0000256" key="9">
    <source>
        <dbReference type="ARBA" id="ARBA00023121"/>
    </source>
</evidence>
<dbReference type="FunFam" id="1.10.565.10:FF:000004">
    <property type="entry name" value="Androgen receptor variant"/>
    <property type="match status" value="1"/>
</dbReference>
<dbReference type="GO" id="GO:0008270">
    <property type="term" value="F:zinc ion binding"/>
    <property type="evidence" value="ECO:0007669"/>
    <property type="project" value="UniProtKB-KW"/>
</dbReference>
<name>G8XQV6_GADMO</name>
<dbReference type="Gene3D" id="3.30.50.10">
    <property type="entry name" value="Erythroid Transcription Factor GATA-1, subunit A"/>
    <property type="match status" value="1"/>
</dbReference>
<gene>
    <name evidence="20" type="primary">PGR</name>
</gene>
<dbReference type="Pfam" id="PF00104">
    <property type="entry name" value="Hormone_recep"/>
    <property type="match status" value="1"/>
</dbReference>
<dbReference type="GO" id="GO:1990239">
    <property type="term" value="F:steroid hormone binding"/>
    <property type="evidence" value="ECO:0007669"/>
    <property type="project" value="UniProtKB-ARBA"/>
</dbReference>
<dbReference type="InterPro" id="IPR035500">
    <property type="entry name" value="NHR-like_dom_sf"/>
</dbReference>
<feature type="domain" description="NR LBD" evidence="18">
    <location>
        <begin position="437"/>
        <end position="671"/>
    </location>
</feature>
<dbReference type="Ensembl" id="ENSGMOT00000071595.1">
    <property type="protein sequence ID" value="ENSGMOP00000053209.1"/>
    <property type="gene ID" value="ENSGMOG00000002886.2"/>
</dbReference>
<dbReference type="PROSITE" id="PS51843">
    <property type="entry name" value="NR_LBD"/>
    <property type="match status" value="1"/>
</dbReference>
<dbReference type="SUPFAM" id="SSF48508">
    <property type="entry name" value="Nuclear receptor ligand-binding domain"/>
    <property type="match status" value="1"/>
</dbReference>
<evidence type="ECO:0000313" key="19">
    <source>
        <dbReference type="EMBL" id="ACF21816.1"/>
    </source>
</evidence>
<dbReference type="PROSITE" id="PS00031">
    <property type="entry name" value="NUCLEAR_REC_DBD_1"/>
    <property type="match status" value="1"/>
</dbReference>
<evidence type="ECO:0000256" key="1">
    <source>
        <dbReference type="ARBA" id="ARBA00004123"/>
    </source>
</evidence>
<dbReference type="InterPro" id="IPR050200">
    <property type="entry name" value="Nuclear_hormone_rcpt_NR3"/>
</dbReference>
<keyword evidence="21" id="KW-1185">Reference proteome</keyword>
<evidence type="ECO:0000256" key="14">
    <source>
        <dbReference type="ARBA" id="ARBA00031166"/>
    </source>
</evidence>
<dbReference type="SUPFAM" id="SSF57716">
    <property type="entry name" value="Glucocorticoid receptor-like (DNA-binding domain)"/>
    <property type="match status" value="1"/>
</dbReference>
<dbReference type="AlphaFoldDB" id="G8XQV6"/>
<dbReference type="SMART" id="SM00430">
    <property type="entry name" value="HOLI"/>
    <property type="match status" value="1"/>
</dbReference>
<dbReference type="CDD" id="cd07172">
    <property type="entry name" value="NR_DBD_GR_PR"/>
    <property type="match status" value="1"/>
</dbReference>
<dbReference type="GO" id="GO:1990794">
    <property type="term" value="C:basolateral part of cell"/>
    <property type="evidence" value="ECO:0007669"/>
    <property type="project" value="UniProtKB-ARBA"/>
</dbReference>
<keyword evidence="7 15" id="KW-0862">Zinc</keyword>
<keyword evidence="11 15" id="KW-0804">Transcription</keyword>
<organism evidence="19">
    <name type="scientific">Gadus morhua</name>
    <name type="common">Atlantic cod</name>
    <dbReference type="NCBI Taxonomy" id="8049"/>
    <lineage>
        <taxon>Eukaryota</taxon>
        <taxon>Metazoa</taxon>
        <taxon>Chordata</taxon>
        <taxon>Craniata</taxon>
        <taxon>Vertebrata</taxon>
        <taxon>Euteleostomi</taxon>
        <taxon>Actinopterygii</taxon>
        <taxon>Neopterygii</taxon>
        <taxon>Teleostei</taxon>
        <taxon>Neoteleostei</taxon>
        <taxon>Acanthomorphata</taxon>
        <taxon>Zeiogadaria</taxon>
        <taxon>Gadariae</taxon>
        <taxon>Gadiformes</taxon>
        <taxon>Gadoidei</taxon>
        <taxon>Gadidae</taxon>
        <taxon>Gadus</taxon>
    </lineage>
</organism>
<dbReference type="Gene3D" id="1.10.565.10">
    <property type="entry name" value="Retinoid X Receptor"/>
    <property type="match status" value="1"/>
</dbReference>
<dbReference type="PROSITE" id="PS51030">
    <property type="entry name" value="NUCLEAR_REC_DBD_2"/>
    <property type="match status" value="1"/>
</dbReference>
<evidence type="ECO:0000256" key="5">
    <source>
        <dbReference type="ARBA" id="ARBA00022723"/>
    </source>
</evidence>
<evidence type="ECO:0000256" key="4">
    <source>
        <dbReference type="ARBA" id="ARBA00022665"/>
    </source>
</evidence>
<comment type="similarity">
    <text evidence="15">Belongs to the nuclear hormone receptor family.</text>
</comment>
<evidence type="ECO:0000256" key="16">
    <source>
        <dbReference type="SAM" id="MobiDB-lite"/>
    </source>
</evidence>